<reference evidence="41" key="2">
    <citation type="submission" date="2025-08" db="UniProtKB">
        <authorList>
            <consortium name="Ensembl"/>
        </authorList>
    </citation>
    <scope>IDENTIFICATION</scope>
</reference>
<keyword evidence="20" id="KW-0472">Membrane</keyword>
<dbReference type="InterPro" id="IPR002931">
    <property type="entry name" value="Transglutaminase-like"/>
</dbReference>
<keyword evidence="9" id="KW-0158">Chromosome</keyword>
<evidence type="ECO:0000256" key="28">
    <source>
        <dbReference type="ARBA" id="ARBA00041650"/>
    </source>
</evidence>
<comment type="catalytic activity">
    <reaction evidence="24">
        <text>L-glutaminyl-[protein] + serotonin = 5-serotonyl-L-glutamyl-[protein] + NH4(+)</text>
        <dbReference type="Rhea" id="RHEA:66552"/>
        <dbReference type="Rhea" id="RHEA-COMP:10207"/>
        <dbReference type="Rhea" id="RHEA-COMP:17052"/>
        <dbReference type="ChEBI" id="CHEBI:28938"/>
        <dbReference type="ChEBI" id="CHEBI:30011"/>
        <dbReference type="ChEBI" id="CHEBI:167174"/>
        <dbReference type="ChEBI" id="CHEBI:350546"/>
    </reaction>
    <physiologicalReaction direction="left-to-right" evidence="24">
        <dbReference type="Rhea" id="RHEA:66553"/>
    </physiologicalReaction>
</comment>
<dbReference type="EC" id="2.3.2.13" evidence="23"/>
<comment type="similarity">
    <text evidence="8">Belongs to the transglutaminase superfamily. Transglutaminase family.</text>
</comment>
<dbReference type="AlphaFoldDB" id="A0A667XWP4"/>
<dbReference type="PANTHER" id="PTHR11590">
    <property type="entry name" value="PROTEIN-GLUTAMINE GAMMA-GLUTAMYLTRANSFERASE"/>
    <property type="match status" value="1"/>
</dbReference>
<keyword evidence="14" id="KW-0808">Transferase</keyword>
<keyword evidence="17" id="KW-0106">Calcium</keyword>
<dbReference type="Gene3D" id="3.90.260.10">
    <property type="entry name" value="Transglutaminase-like"/>
    <property type="match status" value="1"/>
</dbReference>
<evidence type="ECO:0000313" key="42">
    <source>
        <dbReference type="Proteomes" id="UP000472263"/>
    </source>
</evidence>
<comment type="catalytic activity">
    <reaction evidence="25">
        <text>L-glutaminyl-[protein] + L-lysyl-[protein] = [protein]-L-lysyl-N(6)-5-L-glutamyl-[protein] + NH4(+)</text>
        <dbReference type="Rhea" id="RHEA:54816"/>
        <dbReference type="Rhea" id="RHEA-COMP:9752"/>
        <dbReference type="Rhea" id="RHEA-COMP:10207"/>
        <dbReference type="Rhea" id="RHEA-COMP:14005"/>
        <dbReference type="ChEBI" id="CHEBI:28938"/>
        <dbReference type="ChEBI" id="CHEBI:29969"/>
        <dbReference type="ChEBI" id="CHEBI:30011"/>
        <dbReference type="ChEBI" id="CHEBI:138370"/>
        <dbReference type="EC" id="2.3.2.13"/>
    </reaction>
    <physiologicalReaction direction="left-to-right" evidence="25">
        <dbReference type="Rhea" id="RHEA:54817"/>
    </physiologicalReaction>
</comment>
<dbReference type="InterPro" id="IPR013783">
    <property type="entry name" value="Ig-like_fold"/>
</dbReference>
<evidence type="ECO:0000256" key="8">
    <source>
        <dbReference type="ARBA" id="ARBA00005968"/>
    </source>
</evidence>
<evidence type="ECO:0000256" key="26">
    <source>
        <dbReference type="ARBA" id="ARBA00039019"/>
    </source>
</evidence>
<evidence type="ECO:0000256" key="15">
    <source>
        <dbReference type="ARBA" id="ARBA00022723"/>
    </source>
</evidence>
<keyword evidence="13" id="KW-0378">Hydrolase</keyword>
<evidence type="ECO:0000313" key="41">
    <source>
        <dbReference type="Ensembl" id="ENSMMDP00005013646.1"/>
    </source>
</evidence>
<evidence type="ECO:0000256" key="11">
    <source>
        <dbReference type="ARBA" id="ARBA00022525"/>
    </source>
</evidence>
<evidence type="ECO:0000256" key="29">
    <source>
        <dbReference type="ARBA" id="ARBA00041677"/>
    </source>
</evidence>
<keyword evidence="11" id="KW-0964">Secreted</keyword>
<accession>A0A667XWP4</accession>
<evidence type="ECO:0000256" key="3">
    <source>
        <dbReference type="ARBA" id="ARBA00004173"/>
    </source>
</evidence>
<name>A0A667XWP4_9TELE</name>
<evidence type="ECO:0000256" key="2">
    <source>
        <dbReference type="ARBA" id="ARBA00004123"/>
    </source>
</evidence>
<comment type="catalytic activity">
    <reaction evidence="36">
        <text>L-glutaminyl-[protein] + H2O = L-glutamyl-[protein] + NH4(+)</text>
        <dbReference type="Rhea" id="RHEA:16441"/>
        <dbReference type="Rhea" id="RHEA-COMP:10207"/>
        <dbReference type="Rhea" id="RHEA-COMP:10208"/>
        <dbReference type="ChEBI" id="CHEBI:15377"/>
        <dbReference type="ChEBI" id="CHEBI:28938"/>
        <dbReference type="ChEBI" id="CHEBI:29973"/>
        <dbReference type="ChEBI" id="CHEBI:30011"/>
        <dbReference type="EC" id="3.5.1.44"/>
    </reaction>
    <physiologicalReaction direction="left-to-right" evidence="36">
        <dbReference type="Rhea" id="RHEA:16442"/>
    </physiologicalReaction>
</comment>
<keyword evidence="13" id="KW-0645">Protease</keyword>
<evidence type="ECO:0000256" key="33">
    <source>
        <dbReference type="ARBA" id="ARBA00042912"/>
    </source>
</evidence>
<evidence type="ECO:0000256" key="19">
    <source>
        <dbReference type="ARBA" id="ARBA00023134"/>
    </source>
</evidence>
<dbReference type="InterPro" id="IPR001102">
    <property type="entry name" value="Transglutaminase_N"/>
</dbReference>
<evidence type="ECO:0000256" key="22">
    <source>
        <dbReference type="ARBA" id="ARBA00023315"/>
    </source>
</evidence>
<evidence type="ECO:0000256" key="27">
    <source>
        <dbReference type="ARBA" id="ARBA00040561"/>
    </source>
</evidence>
<comment type="catalytic activity">
    <reaction evidence="38">
        <text>L-glutaminyl-[protein] + (R)-noradrenaline = 5-(R)-noradrenalinyl-L-glutamyl-[protein] + NH4(+)</text>
        <dbReference type="Rhea" id="RHEA:66560"/>
        <dbReference type="Rhea" id="RHEA-COMP:10207"/>
        <dbReference type="Rhea" id="RHEA-COMP:17054"/>
        <dbReference type="ChEBI" id="CHEBI:28938"/>
        <dbReference type="ChEBI" id="CHEBI:30011"/>
        <dbReference type="ChEBI" id="CHEBI:72587"/>
        <dbReference type="ChEBI" id="CHEBI:167178"/>
    </reaction>
    <physiologicalReaction direction="left-to-right" evidence="38">
        <dbReference type="Rhea" id="RHEA:66561"/>
    </physiologicalReaction>
</comment>
<keyword evidence="42" id="KW-1185">Reference proteome</keyword>
<evidence type="ECO:0000256" key="9">
    <source>
        <dbReference type="ARBA" id="ARBA00022454"/>
    </source>
</evidence>
<dbReference type="GeneTree" id="ENSGT01050000244866"/>
<evidence type="ECO:0000256" key="14">
    <source>
        <dbReference type="ARBA" id="ARBA00022679"/>
    </source>
</evidence>
<comment type="subcellular location">
    <subcellularLocation>
        <location evidence="4">Cell membrane</location>
    </subcellularLocation>
    <subcellularLocation>
        <location evidence="5">Chromosome</location>
    </subcellularLocation>
    <subcellularLocation>
        <location evidence="7">Cytoplasm</location>
        <location evidence="7">Cytosol</location>
    </subcellularLocation>
    <subcellularLocation>
        <location evidence="3">Mitochondrion</location>
    </subcellularLocation>
    <subcellularLocation>
        <location evidence="2">Nucleus</location>
    </subcellularLocation>
    <subcellularLocation>
        <location evidence="6">Secreted</location>
        <location evidence="6">Extracellular space</location>
        <location evidence="6">Extracellular matrix</location>
    </subcellularLocation>
</comment>
<dbReference type="GO" id="GO:0046872">
    <property type="term" value="F:metal ion binding"/>
    <property type="evidence" value="ECO:0007669"/>
    <property type="project" value="UniProtKB-KW"/>
</dbReference>
<keyword evidence="12" id="KW-0272">Extracellular matrix</keyword>
<evidence type="ECO:0000256" key="32">
    <source>
        <dbReference type="ARBA" id="ARBA00042239"/>
    </source>
</evidence>
<reference evidence="41" key="3">
    <citation type="submission" date="2025-09" db="UniProtKB">
        <authorList>
            <consortium name="Ensembl"/>
        </authorList>
    </citation>
    <scope>IDENTIFICATION</scope>
</reference>
<dbReference type="InterPro" id="IPR038765">
    <property type="entry name" value="Papain-like_cys_pep_sf"/>
</dbReference>
<evidence type="ECO:0000256" key="10">
    <source>
        <dbReference type="ARBA" id="ARBA00022475"/>
    </source>
</evidence>
<evidence type="ECO:0000256" key="39">
    <source>
        <dbReference type="ARBA" id="ARBA00048365"/>
    </source>
</evidence>
<dbReference type="InterPro" id="IPR050779">
    <property type="entry name" value="Transglutaminase"/>
</dbReference>
<evidence type="ECO:0000256" key="36">
    <source>
        <dbReference type="ARBA" id="ARBA00047868"/>
    </source>
</evidence>
<evidence type="ECO:0000256" key="35">
    <source>
        <dbReference type="ARBA" id="ARBA00043138"/>
    </source>
</evidence>
<sequence length="475" mass="54135">FVIIKKVDLHCQANNSAHHTSDITTDQLIVRRGQSFLLTLEMSRPFTEGEELHLTAETGKPPSHLDMPSLCSDCGRGQRPDLYDGLQWQISEQANNAFFYALKTSLGSLVVLYNPWCSADWVYLPNGNEREEYVMNEQGVIFRGAGHFITPMQWDYGQFEDDMVDICLKMLDINPKHLKDPADDVSARCNPIYVSRVVSAMINSNDDRGVLQGCWDGNYVGGLNPTHWSSSTNILQRWYLNNCHPVKYGQCWVFAAVMCTVMRFLGIPCRVVTNFESAHDTDKSLTIDNFFGHSGVVAKKSRDSVWNFHVWVEAWMKRPDLLKYGNYDGWQVLDPTPQERSQGAFCCGPAPVSAILKGHVDLKYDIPFVFAEVNADIVNWMVSTKASYLGKKEDIKISGTASAFTQFSFPFINFIIFKCSYAKNWMAWNLIVFPGNRSRSSLVIIILYRTPSKLLNWEHHVLKILNSDITLHWWV</sequence>
<dbReference type="EC" id="3.5.1.44" evidence="26"/>
<keyword evidence="15" id="KW-0479">Metal-binding</keyword>
<evidence type="ECO:0000256" key="38">
    <source>
        <dbReference type="ARBA" id="ARBA00048230"/>
    </source>
</evidence>
<dbReference type="GO" id="GO:0003810">
    <property type="term" value="F:protein-glutamine gamma-glutamyltransferase activity"/>
    <property type="evidence" value="ECO:0007669"/>
    <property type="project" value="UniProtKB-EC"/>
</dbReference>
<dbReference type="GO" id="GO:0007399">
    <property type="term" value="P:nervous system development"/>
    <property type="evidence" value="ECO:0007669"/>
    <property type="project" value="UniProtKB-ARBA"/>
</dbReference>
<evidence type="ECO:0000256" key="5">
    <source>
        <dbReference type="ARBA" id="ARBA00004286"/>
    </source>
</evidence>
<evidence type="ECO:0000256" key="17">
    <source>
        <dbReference type="ARBA" id="ARBA00022837"/>
    </source>
</evidence>
<keyword evidence="21" id="KW-0539">Nucleus</keyword>
<gene>
    <name evidence="41" type="primary">tgm8</name>
</gene>
<evidence type="ECO:0000259" key="40">
    <source>
        <dbReference type="SMART" id="SM00460"/>
    </source>
</evidence>
<evidence type="ECO:0000256" key="31">
    <source>
        <dbReference type="ARBA" id="ARBA00042105"/>
    </source>
</evidence>
<dbReference type="InterPro" id="IPR014756">
    <property type="entry name" value="Ig_E-set"/>
</dbReference>
<keyword evidence="10" id="KW-1003">Cell membrane</keyword>
<keyword evidence="22" id="KW-0012">Acyltransferase</keyword>
<proteinExistence type="inferred from homology"/>
<protein>
    <recommendedName>
        <fullName evidence="27">Protein-glutamine gamma-glutamyltransferase 2</fullName>
        <ecNumber evidence="23">2.3.2.13</ecNumber>
        <ecNumber evidence="26">3.5.1.44</ecNumber>
    </recommendedName>
    <alternativeName>
        <fullName evidence="30">Isopeptidase TGM2</fullName>
    </alternativeName>
    <alternativeName>
        <fullName evidence="32">Protein-glutamine deamidase TGM2</fullName>
    </alternativeName>
    <alternativeName>
        <fullName evidence="31">Protein-glutamine dopaminyltransferase TGM2</fullName>
    </alternativeName>
    <alternativeName>
        <fullName evidence="34">Protein-glutamine histaminyltransferase TGM2</fullName>
    </alternativeName>
    <alternativeName>
        <fullName evidence="35">Protein-glutamine noradrenalinyltransferase TGM2</fullName>
    </alternativeName>
    <alternativeName>
        <fullName evidence="33">Protein-glutamine serotonyltransferase TGM2</fullName>
    </alternativeName>
    <alternativeName>
        <fullName evidence="29">Tissue transglutaminase</fullName>
    </alternativeName>
    <alternativeName>
        <fullName evidence="28">Transglutaminase-2</fullName>
    </alternativeName>
</protein>
<evidence type="ECO:0000256" key="18">
    <source>
        <dbReference type="ARBA" id="ARBA00023128"/>
    </source>
</evidence>
<evidence type="ECO:0000256" key="6">
    <source>
        <dbReference type="ARBA" id="ARBA00004498"/>
    </source>
</evidence>
<evidence type="ECO:0000256" key="1">
    <source>
        <dbReference type="ARBA" id="ARBA00001913"/>
    </source>
</evidence>
<evidence type="ECO:0000256" key="20">
    <source>
        <dbReference type="ARBA" id="ARBA00023136"/>
    </source>
</evidence>
<evidence type="ECO:0000256" key="4">
    <source>
        <dbReference type="ARBA" id="ARBA00004236"/>
    </source>
</evidence>
<feature type="domain" description="Transglutaminase-like" evidence="40">
    <location>
        <begin position="243"/>
        <end position="337"/>
    </location>
</feature>
<evidence type="ECO:0000256" key="30">
    <source>
        <dbReference type="ARBA" id="ARBA00042099"/>
    </source>
</evidence>
<evidence type="ECO:0000256" key="21">
    <source>
        <dbReference type="ARBA" id="ARBA00023242"/>
    </source>
</evidence>
<dbReference type="Ensembl" id="ENSMMDT00005014040.1">
    <property type="protein sequence ID" value="ENSMMDP00005013646.1"/>
    <property type="gene ID" value="ENSMMDG00005006931.1"/>
</dbReference>
<keyword evidence="16" id="KW-0547">Nucleotide-binding</keyword>
<evidence type="ECO:0000256" key="37">
    <source>
        <dbReference type="ARBA" id="ARBA00047876"/>
    </source>
</evidence>
<comment type="catalytic activity">
    <reaction evidence="39">
        <text>L-glutaminyl-[protein] + dopamine = 5-dopaminyl-L-glutamyl-[protein] + NH4(+)</text>
        <dbReference type="Rhea" id="RHEA:66556"/>
        <dbReference type="Rhea" id="RHEA-COMP:10207"/>
        <dbReference type="Rhea" id="RHEA-COMP:17053"/>
        <dbReference type="ChEBI" id="CHEBI:28938"/>
        <dbReference type="ChEBI" id="CHEBI:30011"/>
        <dbReference type="ChEBI" id="CHEBI:59905"/>
        <dbReference type="ChEBI" id="CHEBI:167175"/>
    </reaction>
    <physiologicalReaction direction="left-to-right" evidence="39">
        <dbReference type="Rhea" id="RHEA:66557"/>
    </physiologicalReaction>
</comment>
<evidence type="ECO:0000256" key="24">
    <source>
        <dbReference type="ARBA" id="ARBA00036377"/>
    </source>
</evidence>
<dbReference type="Gene3D" id="2.60.40.10">
    <property type="entry name" value="Immunoglobulins"/>
    <property type="match status" value="1"/>
</dbReference>
<keyword evidence="19" id="KW-0342">GTP-binding</keyword>
<evidence type="ECO:0000256" key="23">
    <source>
        <dbReference type="ARBA" id="ARBA00024222"/>
    </source>
</evidence>
<evidence type="ECO:0000256" key="12">
    <source>
        <dbReference type="ARBA" id="ARBA00022530"/>
    </source>
</evidence>
<dbReference type="Pfam" id="PF01841">
    <property type="entry name" value="Transglut_core"/>
    <property type="match status" value="1"/>
</dbReference>
<dbReference type="FunFam" id="3.90.260.10:FF:000001">
    <property type="entry name" value="Protein-glutamine gamma-glutamyltransferase 2"/>
    <property type="match status" value="1"/>
</dbReference>
<reference evidence="41" key="1">
    <citation type="submission" date="2019-06" db="EMBL/GenBank/DDBJ databases">
        <authorList>
            <consortium name="Wellcome Sanger Institute Data Sharing"/>
        </authorList>
    </citation>
    <scope>NUCLEOTIDE SEQUENCE [LARGE SCALE GENOMIC DNA]</scope>
</reference>
<dbReference type="SMART" id="SM00460">
    <property type="entry name" value="TGc"/>
    <property type="match status" value="1"/>
</dbReference>
<keyword evidence="18" id="KW-0496">Mitochondrion</keyword>
<dbReference type="SUPFAM" id="SSF54001">
    <property type="entry name" value="Cysteine proteinases"/>
    <property type="match status" value="1"/>
</dbReference>
<dbReference type="Proteomes" id="UP000472263">
    <property type="component" value="Chromosome 5"/>
</dbReference>
<dbReference type="PANTHER" id="PTHR11590:SF6">
    <property type="entry name" value="PROTEIN-GLUTAMINE GAMMA-GLUTAMYLTRANSFERASE 2"/>
    <property type="match status" value="1"/>
</dbReference>
<organism evidence="41 42">
    <name type="scientific">Myripristis murdjan</name>
    <name type="common">pinecone soldierfish</name>
    <dbReference type="NCBI Taxonomy" id="586833"/>
    <lineage>
        <taxon>Eukaryota</taxon>
        <taxon>Metazoa</taxon>
        <taxon>Chordata</taxon>
        <taxon>Craniata</taxon>
        <taxon>Vertebrata</taxon>
        <taxon>Euteleostomi</taxon>
        <taxon>Actinopterygii</taxon>
        <taxon>Neopterygii</taxon>
        <taxon>Teleostei</taxon>
        <taxon>Neoteleostei</taxon>
        <taxon>Acanthomorphata</taxon>
        <taxon>Holocentriformes</taxon>
        <taxon>Holocentridae</taxon>
        <taxon>Myripristis</taxon>
    </lineage>
</organism>
<comment type="catalytic activity">
    <reaction evidence="37">
        <text>L-glutaminyl-[protein] + histamine = 5-histaminyl-L-glutamyl-[protein] + NH4(+)</text>
        <dbReference type="Rhea" id="RHEA:66564"/>
        <dbReference type="Rhea" id="RHEA-COMP:10207"/>
        <dbReference type="Rhea" id="RHEA-COMP:17056"/>
        <dbReference type="ChEBI" id="CHEBI:28938"/>
        <dbReference type="ChEBI" id="CHEBI:30011"/>
        <dbReference type="ChEBI" id="CHEBI:58432"/>
        <dbReference type="ChEBI" id="CHEBI:167179"/>
    </reaction>
    <physiologicalReaction direction="left-to-right" evidence="37">
        <dbReference type="Rhea" id="RHEA:66565"/>
    </physiologicalReaction>
</comment>
<evidence type="ECO:0000256" key="25">
    <source>
        <dbReference type="ARBA" id="ARBA00036876"/>
    </source>
</evidence>
<comment type="cofactor">
    <cofactor evidence="1">
        <name>Ca(2+)</name>
        <dbReference type="ChEBI" id="CHEBI:29108"/>
    </cofactor>
</comment>
<evidence type="ECO:0000256" key="16">
    <source>
        <dbReference type="ARBA" id="ARBA00022741"/>
    </source>
</evidence>
<evidence type="ECO:0000256" key="7">
    <source>
        <dbReference type="ARBA" id="ARBA00004514"/>
    </source>
</evidence>
<dbReference type="SUPFAM" id="SSF81296">
    <property type="entry name" value="E set domains"/>
    <property type="match status" value="1"/>
</dbReference>
<dbReference type="InterPro" id="IPR036985">
    <property type="entry name" value="Transglutaminase-like_sf"/>
</dbReference>
<dbReference type="Pfam" id="PF00868">
    <property type="entry name" value="Transglut_N"/>
    <property type="match status" value="1"/>
</dbReference>
<evidence type="ECO:0000256" key="34">
    <source>
        <dbReference type="ARBA" id="ARBA00043104"/>
    </source>
</evidence>
<evidence type="ECO:0000256" key="13">
    <source>
        <dbReference type="ARBA" id="ARBA00022670"/>
    </source>
</evidence>